<dbReference type="RefSeq" id="WP_310233822.1">
    <property type="nucleotide sequence ID" value="NZ_JAVDWO010000004.1"/>
</dbReference>
<protein>
    <submittedName>
        <fullName evidence="2">Uncharacterized protein</fullName>
    </submittedName>
</protein>
<feature type="transmembrane region" description="Helical" evidence="1">
    <location>
        <begin position="7"/>
        <end position="25"/>
    </location>
</feature>
<evidence type="ECO:0000313" key="3">
    <source>
        <dbReference type="Proteomes" id="UP001256588"/>
    </source>
</evidence>
<name>A0ABU1XV58_9GAMM</name>
<keyword evidence="1" id="KW-1133">Transmembrane helix</keyword>
<keyword evidence="1" id="KW-0812">Transmembrane</keyword>
<accession>A0ABU1XV58</accession>
<evidence type="ECO:0000313" key="2">
    <source>
        <dbReference type="EMBL" id="MDR7192623.1"/>
    </source>
</evidence>
<sequence length="477" mass="50642">MKALRIPLLVLAVFAVVWIAVIAYWRVRGVLPEGATMLLWLGFVPAVLAGLLLVARWRRRKRKQDTASRQEVASTAPAAEDHATKEDRVVHVMGAALRLPMASDAMDALAENAPRPGLHPRFRDREGLPVFAAFVQDLDTGSIEDALGQQEDGAGRRLASDDAFLRALALLEPVADALLVDIVATMPPIPQAVGTVNAGLQRRVTSAAPDLLQVSLLLPSSWHESFRASAGDWLLARAKEMGIDARQLRIDVHGVRVADDSWRFIEALAGAGEGSEGDRVWRLLLACDSLVDARGIARLDASGELLRSQRPEGMVPGEGACGIWIAPGSQDVGVPTVALHRICRGQASGELSMREATRDRASLMSQALDIAAISPDAVAWVISDADQHRRRSVQVVAATSEACPDLDIGLRYRALAALSGEIGIVMPLALLAVGAGAVAAAQAPLLAFSMGGERLRACVLSPAHSAVSVADTMSSST</sequence>
<proteinExistence type="predicted"/>
<comment type="caution">
    <text evidence="2">The sequence shown here is derived from an EMBL/GenBank/DDBJ whole genome shotgun (WGS) entry which is preliminary data.</text>
</comment>
<gene>
    <name evidence="2" type="ORF">J2W68_001337</name>
</gene>
<dbReference type="EMBL" id="JAVDWO010000004">
    <property type="protein sequence ID" value="MDR7192623.1"/>
    <property type="molecule type" value="Genomic_DNA"/>
</dbReference>
<evidence type="ECO:0000256" key="1">
    <source>
        <dbReference type="SAM" id="Phobius"/>
    </source>
</evidence>
<keyword evidence="3" id="KW-1185">Reference proteome</keyword>
<keyword evidence="1" id="KW-0472">Membrane</keyword>
<dbReference type="Proteomes" id="UP001256588">
    <property type="component" value="Unassembled WGS sequence"/>
</dbReference>
<organism evidence="2 3">
    <name type="scientific">Luteimonas terrae</name>
    <dbReference type="NCBI Taxonomy" id="1530191"/>
    <lineage>
        <taxon>Bacteria</taxon>
        <taxon>Pseudomonadati</taxon>
        <taxon>Pseudomonadota</taxon>
        <taxon>Gammaproteobacteria</taxon>
        <taxon>Lysobacterales</taxon>
        <taxon>Lysobacteraceae</taxon>
        <taxon>Luteimonas</taxon>
    </lineage>
</organism>
<feature type="transmembrane region" description="Helical" evidence="1">
    <location>
        <begin position="37"/>
        <end position="55"/>
    </location>
</feature>
<reference evidence="2 3" key="1">
    <citation type="submission" date="2023-07" db="EMBL/GenBank/DDBJ databases">
        <title>Sorghum-associated microbial communities from plants grown in Nebraska, USA.</title>
        <authorList>
            <person name="Schachtman D."/>
        </authorList>
    </citation>
    <scope>NUCLEOTIDE SEQUENCE [LARGE SCALE GENOMIC DNA]</scope>
    <source>
        <strain evidence="2 3">4099</strain>
    </source>
</reference>